<dbReference type="AlphaFoldDB" id="A0A9Q0IRX6"/>
<dbReference type="InterPro" id="IPR016187">
    <property type="entry name" value="CTDL_fold"/>
</dbReference>
<evidence type="ECO:0000259" key="1">
    <source>
        <dbReference type="PROSITE" id="PS50041"/>
    </source>
</evidence>
<gene>
    <name evidence="2" type="ORF">NHX12_025085</name>
</gene>
<accession>A0A9Q0IRX6</accession>
<dbReference type="SUPFAM" id="SSF56436">
    <property type="entry name" value="C-type lectin-like"/>
    <property type="match status" value="1"/>
</dbReference>
<dbReference type="OrthoDB" id="6369810at2759"/>
<dbReference type="PROSITE" id="PS50041">
    <property type="entry name" value="C_TYPE_LECTIN_2"/>
    <property type="match status" value="1"/>
</dbReference>
<dbReference type="PANTHER" id="PTHR45784">
    <property type="entry name" value="C-TYPE LECTIN DOMAIN FAMILY 20 MEMBER A-RELATED"/>
    <property type="match status" value="1"/>
</dbReference>
<dbReference type="Pfam" id="PF00059">
    <property type="entry name" value="Lectin_C"/>
    <property type="match status" value="1"/>
</dbReference>
<proteinExistence type="predicted"/>
<name>A0A9Q0IRX6_9TELE</name>
<dbReference type="InterPro" id="IPR001304">
    <property type="entry name" value="C-type_lectin-like"/>
</dbReference>
<dbReference type="InterPro" id="IPR016186">
    <property type="entry name" value="C-type_lectin-like/link_sf"/>
</dbReference>
<dbReference type="PANTHER" id="PTHR45784:SF3">
    <property type="entry name" value="C-TYPE LECTIN DOMAIN FAMILY 4 MEMBER K-LIKE-RELATED"/>
    <property type="match status" value="1"/>
</dbReference>
<dbReference type="Gene3D" id="3.10.100.10">
    <property type="entry name" value="Mannose-Binding Protein A, subunit A"/>
    <property type="match status" value="1"/>
</dbReference>
<evidence type="ECO:0000313" key="2">
    <source>
        <dbReference type="EMBL" id="KAJ3608035.1"/>
    </source>
</evidence>
<feature type="domain" description="C-type lectin" evidence="1">
    <location>
        <begin position="54"/>
        <end position="159"/>
    </location>
</feature>
<protein>
    <recommendedName>
        <fullName evidence="1">C-type lectin domain-containing protein</fullName>
    </recommendedName>
</protein>
<dbReference type="SMART" id="SM00034">
    <property type="entry name" value="CLECT"/>
    <property type="match status" value="1"/>
</dbReference>
<sequence length="207" mass="23219">SFCRERGFDLATVDDMGALASLLPLIDHKFDAVWIGLRGGGPLRAANRQGRDRYVVVSQKMTALAAMQHCRKHHTDLVAIRNQTEDQIVTELSTINIIWIGLFRDMWHWSDRRDSSFRAWLGDTLVPNADDTLCATLNAAEAGGWNVLSCAEKRPFLCTFVPCPPPFSPPPVATLPPTDESEEVEHQVQMVIQEMENILGEPLQSYF</sequence>
<comment type="caution">
    <text evidence="2">The sequence shown here is derived from an EMBL/GenBank/DDBJ whole genome shotgun (WGS) entry which is preliminary data.</text>
</comment>
<organism evidence="2 3">
    <name type="scientific">Muraenolepis orangiensis</name>
    <name type="common">Patagonian moray cod</name>
    <dbReference type="NCBI Taxonomy" id="630683"/>
    <lineage>
        <taxon>Eukaryota</taxon>
        <taxon>Metazoa</taxon>
        <taxon>Chordata</taxon>
        <taxon>Craniata</taxon>
        <taxon>Vertebrata</taxon>
        <taxon>Euteleostomi</taxon>
        <taxon>Actinopterygii</taxon>
        <taxon>Neopterygii</taxon>
        <taxon>Teleostei</taxon>
        <taxon>Neoteleostei</taxon>
        <taxon>Acanthomorphata</taxon>
        <taxon>Zeiogadaria</taxon>
        <taxon>Gadariae</taxon>
        <taxon>Gadiformes</taxon>
        <taxon>Muraenolepidoidei</taxon>
        <taxon>Muraenolepididae</taxon>
        <taxon>Muraenolepis</taxon>
    </lineage>
</organism>
<dbReference type="Proteomes" id="UP001148018">
    <property type="component" value="Unassembled WGS sequence"/>
</dbReference>
<dbReference type="EMBL" id="JANIIK010000040">
    <property type="protein sequence ID" value="KAJ3608035.1"/>
    <property type="molecule type" value="Genomic_DNA"/>
</dbReference>
<feature type="non-terminal residue" evidence="2">
    <location>
        <position position="207"/>
    </location>
</feature>
<keyword evidence="3" id="KW-1185">Reference proteome</keyword>
<reference evidence="2" key="1">
    <citation type="submission" date="2022-07" db="EMBL/GenBank/DDBJ databases">
        <title>Chromosome-level genome of Muraenolepis orangiensis.</title>
        <authorList>
            <person name="Kim J."/>
        </authorList>
    </citation>
    <scope>NUCLEOTIDE SEQUENCE</scope>
    <source>
        <strain evidence="2">KU_S4_2022</strain>
        <tissue evidence="2">Muscle</tissue>
    </source>
</reference>
<evidence type="ECO:0000313" key="3">
    <source>
        <dbReference type="Proteomes" id="UP001148018"/>
    </source>
</evidence>